<dbReference type="AlphaFoldDB" id="A0A2I0AX34"/>
<name>A0A2I0AX34_9ASPA</name>
<keyword evidence="2" id="KW-1185">Reference proteome</keyword>
<reference evidence="1 2" key="1">
    <citation type="journal article" date="2017" name="Nature">
        <title>The Apostasia genome and the evolution of orchids.</title>
        <authorList>
            <person name="Zhang G.Q."/>
            <person name="Liu K.W."/>
            <person name="Li Z."/>
            <person name="Lohaus R."/>
            <person name="Hsiao Y.Y."/>
            <person name="Niu S.C."/>
            <person name="Wang J.Y."/>
            <person name="Lin Y.C."/>
            <person name="Xu Q."/>
            <person name="Chen L.J."/>
            <person name="Yoshida K."/>
            <person name="Fujiwara S."/>
            <person name="Wang Z.W."/>
            <person name="Zhang Y.Q."/>
            <person name="Mitsuda N."/>
            <person name="Wang M."/>
            <person name="Liu G.H."/>
            <person name="Pecoraro L."/>
            <person name="Huang H.X."/>
            <person name="Xiao X.J."/>
            <person name="Lin M."/>
            <person name="Wu X.Y."/>
            <person name="Wu W.L."/>
            <person name="Chen Y.Y."/>
            <person name="Chang S.B."/>
            <person name="Sakamoto S."/>
            <person name="Ohme-Takagi M."/>
            <person name="Yagi M."/>
            <person name="Zeng S.J."/>
            <person name="Shen C.Y."/>
            <person name="Yeh C.M."/>
            <person name="Luo Y.B."/>
            <person name="Tsai W.C."/>
            <person name="Van de Peer Y."/>
            <person name="Liu Z.J."/>
        </authorList>
    </citation>
    <scope>NUCLEOTIDE SEQUENCE [LARGE SCALE GENOMIC DNA]</scope>
    <source>
        <strain evidence="2">cv. Shenzhen</strain>
        <tissue evidence="1">Stem</tissue>
    </source>
</reference>
<protein>
    <submittedName>
        <fullName evidence="1">Uncharacterized protein</fullName>
    </submittedName>
</protein>
<proteinExistence type="predicted"/>
<dbReference type="EMBL" id="KZ451942">
    <property type="protein sequence ID" value="PKA60103.1"/>
    <property type="molecule type" value="Genomic_DNA"/>
</dbReference>
<evidence type="ECO:0000313" key="1">
    <source>
        <dbReference type="EMBL" id="PKA60103.1"/>
    </source>
</evidence>
<evidence type="ECO:0000313" key="2">
    <source>
        <dbReference type="Proteomes" id="UP000236161"/>
    </source>
</evidence>
<gene>
    <name evidence="1" type="ORF">AXF42_Ash009787</name>
</gene>
<dbReference type="Proteomes" id="UP000236161">
    <property type="component" value="Unassembled WGS sequence"/>
</dbReference>
<organism evidence="1 2">
    <name type="scientific">Apostasia shenzhenica</name>
    <dbReference type="NCBI Taxonomy" id="1088818"/>
    <lineage>
        <taxon>Eukaryota</taxon>
        <taxon>Viridiplantae</taxon>
        <taxon>Streptophyta</taxon>
        <taxon>Embryophyta</taxon>
        <taxon>Tracheophyta</taxon>
        <taxon>Spermatophyta</taxon>
        <taxon>Magnoliopsida</taxon>
        <taxon>Liliopsida</taxon>
        <taxon>Asparagales</taxon>
        <taxon>Orchidaceae</taxon>
        <taxon>Apostasioideae</taxon>
        <taxon>Apostasia</taxon>
    </lineage>
</organism>
<accession>A0A2I0AX34</accession>
<sequence length="63" mass="7788">MRNLLRLLGIGAVVSAKLLLRNLAEQHRWWQRLRGLLLPLYHFRCRRRLKERRNRVVDRQRNC</sequence>